<dbReference type="Gene3D" id="3.30.70.270">
    <property type="match status" value="1"/>
</dbReference>
<dbReference type="Gene3D" id="1.10.375.10">
    <property type="entry name" value="Human Immunodeficiency Virus Type 1 Capsid Protein"/>
    <property type="match status" value="1"/>
</dbReference>
<dbReference type="InterPro" id="IPR043128">
    <property type="entry name" value="Rev_trsase/Diguanyl_cyclase"/>
</dbReference>
<keyword evidence="5" id="KW-1185">Reference proteome</keyword>
<dbReference type="InterPro" id="IPR021109">
    <property type="entry name" value="Peptidase_aspartic_dom_sf"/>
</dbReference>
<dbReference type="GO" id="GO:0004523">
    <property type="term" value="F:RNA-DNA hybrid ribonuclease activity"/>
    <property type="evidence" value="ECO:0007669"/>
    <property type="project" value="UniProtKB-EC"/>
</dbReference>
<dbReference type="InterPro" id="IPR008919">
    <property type="entry name" value="Retrov_capsid_N"/>
</dbReference>
<dbReference type="Proteomes" id="UP000269221">
    <property type="component" value="Unassembled WGS sequence"/>
</dbReference>
<name>A0A3M0L5S0_HIRRU</name>
<dbReference type="OrthoDB" id="9113925at2759"/>
<comment type="similarity">
    <text evidence="1">Belongs to the beta type-B retroviral polymerase family. HERV class-II K(HML-2) pol subfamily.</text>
</comment>
<dbReference type="Gene3D" id="3.10.10.10">
    <property type="entry name" value="HIV Type 1 Reverse Transcriptase, subunit A, domain 1"/>
    <property type="match status" value="1"/>
</dbReference>
<evidence type="ECO:0000259" key="3">
    <source>
        <dbReference type="PROSITE" id="PS50878"/>
    </source>
</evidence>
<reference evidence="4 5" key="1">
    <citation type="submission" date="2018-07" db="EMBL/GenBank/DDBJ databases">
        <title>A high quality draft genome assembly of the barn swallow (H. rustica rustica).</title>
        <authorList>
            <person name="Formenti G."/>
            <person name="Chiara M."/>
            <person name="Poveda L."/>
            <person name="Francoijs K.-J."/>
            <person name="Bonisoli-Alquati A."/>
            <person name="Canova L."/>
            <person name="Gianfranceschi L."/>
            <person name="Horner D.S."/>
            <person name="Saino N."/>
        </authorList>
    </citation>
    <scope>NUCLEOTIDE SEQUENCE [LARGE SCALE GENOMIC DNA]</scope>
    <source>
        <strain evidence="4">Chelidonia</strain>
        <tissue evidence="4">Blood</tissue>
    </source>
</reference>
<evidence type="ECO:0000256" key="1">
    <source>
        <dbReference type="ARBA" id="ARBA00010879"/>
    </source>
</evidence>
<sequence length="369" mass="41997">MENPENRMITSDRYRLVYVEVPYSLIELEQWKTTVGKYKENPDKVATLVEWAINSQNPDWADLNSMLDTLLDPTERRMVNKAIITSVKLGKHWVTHQFLYMPNSPKPLLGRDLLEKLEAEIKFEKEKSVQAVIPEPKFVQPAALFIQEKLDEIPAEVGNVVNPIVWASDIPGRSKRAEPVSIALKTGATPVRRKQYPLKSENCKGLAPVIEKFLQHGLLVQCESKFNTTILAVKKADGKSCRLVQDLRAINKIAEDIHPVVANPYTLLTTLTDNLGWFTVIDLKDAFFCIPVHKNSQKLFAFERENSKTGRKTQLTWSVLPQGFKNSPTISGNQLAKELVDWRRQEPEGVILQYVDDILIATKTRDHCI</sequence>
<accession>A0A3M0L5S0</accession>
<proteinExistence type="inferred from homology"/>
<dbReference type="PANTHER" id="PTHR33064:SF36">
    <property type="entry name" value="CCHC-TYPE DOMAIN-CONTAINING PROTEIN"/>
    <property type="match status" value="1"/>
</dbReference>
<dbReference type="InterPro" id="IPR043502">
    <property type="entry name" value="DNA/RNA_pol_sf"/>
</dbReference>
<dbReference type="GO" id="GO:0016032">
    <property type="term" value="P:viral process"/>
    <property type="evidence" value="ECO:0007669"/>
    <property type="project" value="InterPro"/>
</dbReference>
<dbReference type="PROSITE" id="PS50878">
    <property type="entry name" value="RT_POL"/>
    <property type="match status" value="1"/>
</dbReference>
<evidence type="ECO:0000313" key="4">
    <source>
        <dbReference type="EMBL" id="RMC21012.1"/>
    </source>
</evidence>
<dbReference type="SUPFAM" id="SSF56672">
    <property type="entry name" value="DNA/RNA polymerases"/>
    <property type="match status" value="1"/>
</dbReference>
<dbReference type="InterPro" id="IPR051320">
    <property type="entry name" value="Viral_Replic_Matur_Polypro"/>
</dbReference>
<evidence type="ECO:0000256" key="2">
    <source>
        <dbReference type="ARBA" id="ARBA00012180"/>
    </source>
</evidence>
<dbReference type="AlphaFoldDB" id="A0A3M0L5S0"/>
<protein>
    <recommendedName>
        <fullName evidence="2">ribonuclease H</fullName>
        <ecNumber evidence="2">3.1.26.4</ecNumber>
    </recommendedName>
</protein>
<dbReference type="Pfam" id="PF00078">
    <property type="entry name" value="RVT_1"/>
    <property type="match status" value="1"/>
</dbReference>
<evidence type="ECO:0000313" key="5">
    <source>
        <dbReference type="Proteomes" id="UP000269221"/>
    </source>
</evidence>
<comment type="caution">
    <text evidence="4">The sequence shown here is derived from an EMBL/GenBank/DDBJ whole genome shotgun (WGS) entry which is preliminary data.</text>
</comment>
<feature type="domain" description="Reverse transcriptase" evidence="3">
    <location>
        <begin position="214"/>
        <end position="369"/>
    </location>
</feature>
<dbReference type="EC" id="3.1.26.4" evidence="2"/>
<dbReference type="PANTHER" id="PTHR33064">
    <property type="entry name" value="POL PROTEIN"/>
    <property type="match status" value="1"/>
</dbReference>
<dbReference type="STRING" id="333673.A0A3M0L5S0"/>
<dbReference type="SUPFAM" id="SSF47943">
    <property type="entry name" value="Retrovirus capsid protein, N-terminal core domain"/>
    <property type="match status" value="1"/>
</dbReference>
<dbReference type="EMBL" id="QRBI01000093">
    <property type="protein sequence ID" value="RMC21012.1"/>
    <property type="molecule type" value="Genomic_DNA"/>
</dbReference>
<organism evidence="4 5">
    <name type="scientific">Hirundo rustica rustica</name>
    <dbReference type="NCBI Taxonomy" id="333673"/>
    <lineage>
        <taxon>Eukaryota</taxon>
        <taxon>Metazoa</taxon>
        <taxon>Chordata</taxon>
        <taxon>Craniata</taxon>
        <taxon>Vertebrata</taxon>
        <taxon>Euteleostomi</taxon>
        <taxon>Archelosauria</taxon>
        <taxon>Archosauria</taxon>
        <taxon>Dinosauria</taxon>
        <taxon>Saurischia</taxon>
        <taxon>Theropoda</taxon>
        <taxon>Coelurosauria</taxon>
        <taxon>Aves</taxon>
        <taxon>Neognathae</taxon>
        <taxon>Neoaves</taxon>
        <taxon>Telluraves</taxon>
        <taxon>Australaves</taxon>
        <taxon>Passeriformes</taxon>
        <taxon>Sylvioidea</taxon>
        <taxon>Hirundinidae</taxon>
        <taxon>Hirundo</taxon>
    </lineage>
</organism>
<dbReference type="InterPro" id="IPR000477">
    <property type="entry name" value="RT_dom"/>
</dbReference>
<dbReference type="SUPFAM" id="SSF50630">
    <property type="entry name" value="Acid proteases"/>
    <property type="match status" value="1"/>
</dbReference>
<gene>
    <name evidence="4" type="ORF">DUI87_01868</name>
</gene>